<organism evidence="2 3">
    <name type="scientific">Macleaya cordata</name>
    <name type="common">Five-seeded plume-poppy</name>
    <name type="synonym">Bocconia cordata</name>
    <dbReference type="NCBI Taxonomy" id="56857"/>
    <lineage>
        <taxon>Eukaryota</taxon>
        <taxon>Viridiplantae</taxon>
        <taxon>Streptophyta</taxon>
        <taxon>Embryophyta</taxon>
        <taxon>Tracheophyta</taxon>
        <taxon>Spermatophyta</taxon>
        <taxon>Magnoliopsida</taxon>
        <taxon>Ranunculales</taxon>
        <taxon>Papaveraceae</taxon>
        <taxon>Papaveroideae</taxon>
        <taxon>Macleaya</taxon>
    </lineage>
</organism>
<dbReference type="InParanoid" id="A0A200QCB1"/>
<feature type="domain" description="RNase H type-1" evidence="1">
    <location>
        <begin position="26"/>
        <end position="148"/>
    </location>
</feature>
<dbReference type="PANTHER" id="PTHR47074">
    <property type="entry name" value="BNAC02G40300D PROTEIN"/>
    <property type="match status" value="1"/>
</dbReference>
<dbReference type="InterPro" id="IPR052929">
    <property type="entry name" value="RNase_H-like_EbsB-rel"/>
</dbReference>
<evidence type="ECO:0000313" key="2">
    <source>
        <dbReference type="EMBL" id="OVA08131.1"/>
    </source>
</evidence>
<dbReference type="InterPro" id="IPR036397">
    <property type="entry name" value="RNaseH_sf"/>
</dbReference>
<dbReference type="InterPro" id="IPR002156">
    <property type="entry name" value="RNaseH_domain"/>
</dbReference>
<evidence type="ECO:0000259" key="1">
    <source>
        <dbReference type="Pfam" id="PF13456"/>
    </source>
</evidence>
<dbReference type="Gene3D" id="3.30.420.10">
    <property type="entry name" value="Ribonuclease H-like superfamily/Ribonuclease H"/>
    <property type="match status" value="1"/>
</dbReference>
<dbReference type="CDD" id="cd06222">
    <property type="entry name" value="RNase_H_like"/>
    <property type="match status" value="1"/>
</dbReference>
<dbReference type="AlphaFoldDB" id="A0A200QCB1"/>
<dbReference type="OrthoDB" id="1906820at2759"/>
<protein>
    <recommendedName>
        <fullName evidence="1">RNase H type-1 domain-containing protein</fullName>
    </recommendedName>
</protein>
<accession>A0A200QCB1</accession>
<dbReference type="Pfam" id="PF13456">
    <property type="entry name" value="RVT_3"/>
    <property type="match status" value="1"/>
</dbReference>
<evidence type="ECO:0000313" key="3">
    <source>
        <dbReference type="Proteomes" id="UP000195402"/>
    </source>
</evidence>
<dbReference type="GO" id="GO:0003676">
    <property type="term" value="F:nucleic acid binding"/>
    <property type="evidence" value="ECO:0007669"/>
    <property type="project" value="InterPro"/>
</dbReference>
<sequence>MNLWVEFAPENRLARNGGQGIIYTINVDASFVSTDQCIGIGFLLRDNTGYFRGAKCMQHRSYCSEEAEGIALFEAIKWAKDLNITRIIFESDAQVLVRYIQGNDVKIDWRCKSILEDCKFLISNSVSFVVNFFPRSANRAADCLAKAARISSSSCSVLTDAPSFLFDILNHDSIIDVIEVDPRLVL</sequence>
<name>A0A200QCB1_MACCD</name>
<proteinExistence type="predicted"/>
<dbReference type="InterPro" id="IPR012337">
    <property type="entry name" value="RNaseH-like_sf"/>
</dbReference>
<dbReference type="SUPFAM" id="SSF53098">
    <property type="entry name" value="Ribonuclease H-like"/>
    <property type="match status" value="1"/>
</dbReference>
<keyword evidence="3" id="KW-1185">Reference proteome</keyword>
<dbReference type="EMBL" id="MVGT01002359">
    <property type="protein sequence ID" value="OVA08131.1"/>
    <property type="molecule type" value="Genomic_DNA"/>
</dbReference>
<gene>
    <name evidence="2" type="ORF">BVC80_1725g7</name>
</gene>
<dbReference type="InterPro" id="IPR044730">
    <property type="entry name" value="RNase_H-like_dom_plant"/>
</dbReference>
<comment type="caution">
    <text evidence="2">The sequence shown here is derived from an EMBL/GenBank/DDBJ whole genome shotgun (WGS) entry which is preliminary data.</text>
</comment>
<reference evidence="2 3" key="1">
    <citation type="journal article" date="2017" name="Mol. Plant">
        <title>The Genome of Medicinal Plant Macleaya cordata Provides New Insights into Benzylisoquinoline Alkaloids Metabolism.</title>
        <authorList>
            <person name="Liu X."/>
            <person name="Liu Y."/>
            <person name="Huang P."/>
            <person name="Ma Y."/>
            <person name="Qing Z."/>
            <person name="Tang Q."/>
            <person name="Cao H."/>
            <person name="Cheng P."/>
            <person name="Zheng Y."/>
            <person name="Yuan Z."/>
            <person name="Zhou Y."/>
            <person name="Liu J."/>
            <person name="Tang Z."/>
            <person name="Zhuo Y."/>
            <person name="Zhang Y."/>
            <person name="Yu L."/>
            <person name="Huang J."/>
            <person name="Yang P."/>
            <person name="Peng Q."/>
            <person name="Zhang J."/>
            <person name="Jiang W."/>
            <person name="Zhang Z."/>
            <person name="Lin K."/>
            <person name="Ro D.K."/>
            <person name="Chen X."/>
            <person name="Xiong X."/>
            <person name="Shang Y."/>
            <person name="Huang S."/>
            <person name="Zeng J."/>
        </authorList>
    </citation>
    <scope>NUCLEOTIDE SEQUENCE [LARGE SCALE GENOMIC DNA]</scope>
    <source>
        <strain evidence="3">cv. BLH2017</strain>
        <tissue evidence="2">Root</tissue>
    </source>
</reference>
<dbReference type="PANTHER" id="PTHR47074:SF11">
    <property type="entry name" value="REVERSE TRANSCRIPTASE-LIKE PROTEIN"/>
    <property type="match status" value="1"/>
</dbReference>
<dbReference type="GO" id="GO:0004523">
    <property type="term" value="F:RNA-DNA hybrid ribonuclease activity"/>
    <property type="evidence" value="ECO:0007669"/>
    <property type="project" value="InterPro"/>
</dbReference>
<dbReference type="Proteomes" id="UP000195402">
    <property type="component" value="Unassembled WGS sequence"/>
</dbReference>